<sequence length="59" mass="6646">MDGHTLSSPIARPQMGYVEENYLPRLRRSSASEVGQMLKATEVLHENTKGFAPLLFNKK</sequence>
<comment type="caution">
    <text evidence="1">The sequence shown here is derived from an EMBL/GenBank/DDBJ whole genome shotgun (WGS) entry which is preliminary data.</text>
</comment>
<evidence type="ECO:0000313" key="1">
    <source>
        <dbReference type="EMBL" id="EFA44121.1"/>
    </source>
</evidence>
<evidence type="ECO:0000313" key="2">
    <source>
        <dbReference type="Proteomes" id="UP000003160"/>
    </source>
</evidence>
<dbReference type="Proteomes" id="UP000003160">
    <property type="component" value="Unassembled WGS sequence"/>
</dbReference>
<dbReference type="EMBL" id="ACKS01000061">
    <property type="protein sequence ID" value="EFA44121.1"/>
    <property type="molecule type" value="Genomic_DNA"/>
</dbReference>
<keyword evidence="2" id="KW-1185">Reference proteome</keyword>
<organism evidence="1 2">
    <name type="scientific">Hallella bergensis DSM 17361</name>
    <dbReference type="NCBI Taxonomy" id="585502"/>
    <lineage>
        <taxon>Bacteria</taxon>
        <taxon>Pseudomonadati</taxon>
        <taxon>Bacteroidota</taxon>
        <taxon>Bacteroidia</taxon>
        <taxon>Bacteroidales</taxon>
        <taxon>Prevotellaceae</taxon>
        <taxon>Hallella</taxon>
    </lineage>
</organism>
<dbReference type="HOGENOM" id="CLU_2956727_0_0_10"/>
<reference evidence="1 2" key="1">
    <citation type="submission" date="2009-10" db="EMBL/GenBank/DDBJ databases">
        <authorList>
            <person name="Qin X."/>
            <person name="Bachman B."/>
            <person name="Battles P."/>
            <person name="Bell A."/>
            <person name="Bess C."/>
            <person name="Bickham C."/>
            <person name="Chaboub L."/>
            <person name="Chen D."/>
            <person name="Coyle M."/>
            <person name="Deiros D.R."/>
            <person name="Dinh H."/>
            <person name="Forbes L."/>
            <person name="Fowler G."/>
            <person name="Francisco L."/>
            <person name="Fu Q."/>
            <person name="Gubbala S."/>
            <person name="Hale W."/>
            <person name="Han Y."/>
            <person name="Hemphill L."/>
            <person name="Highlander S.K."/>
            <person name="Hirani K."/>
            <person name="Hogues M."/>
            <person name="Jackson L."/>
            <person name="Jakkamsetti A."/>
            <person name="Javaid M."/>
            <person name="Jiang H."/>
            <person name="Korchina V."/>
            <person name="Kovar C."/>
            <person name="Lara F."/>
            <person name="Lee S."/>
            <person name="Mata R."/>
            <person name="Mathew T."/>
            <person name="Moen C."/>
            <person name="Morales K."/>
            <person name="Munidasa M."/>
            <person name="Nazareth L."/>
            <person name="Ngo R."/>
            <person name="Nguyen L."/>
            <person name="Okwuonu G."/>
            <person name="Ongeri F."/>
            <person name="Patil S."/>
            <person name="Petrosino J."/>
            <person name="Pham C."/>
            <person name="Pham P."/>
            <person name="Pu L.-L."/>
            <person name="Puazo M."/>
            <person name="Raj R."/>
            <person name="Reid J."/>
            <person name="Rouhana J."/>
            <person name="Saada N."/>
            <person name="Shang Y."/>
            <person name="Simmons D."/>
            <person name="Thornton R."/>
            <person name="Warren J."/>
            <person name="Weissenberger G."/>
            <person name="Zhang J."/>
            <person name="Zhang L."/>
            <person name="Zhou C."/>
            <person name="Zhu D."/>
            <person name="Muzny D."/>
            <person name="Worley K."/>
            <person name="Gibbs R."/>
        </authorList>
    </citation>
    <scope>NUCLEOTIDE SEQUENCE [LARGE SCALE GENOMIC DNA]</scope>
    <source>
        <strain evidence="1 2">DSM 17361</strain>
    </source>
</reference>
<dbReference type="AlphaFoldDB" id="D1PWU7"/>
<name>D1PWU7_9BACT</name>
<proteinExistence type="predicted"/>
<gene>
    <name evidence="1" type="ORF">HMPREF0645_1432</name>
</gene>
<protein>
    <submittedName>
        <fullName evidence="1">Uncharacterized protein</fullName>
    </submittedName>
</protein>
<accession>D1PWU7</accession>